<accession>A0A0J6IM69</accession>
<dbReference type="InterPro" id="IPR036286">
    <property type="entry name" value="LexA/Signal_pep-like_sf"/>
</dbReference>
<evidence type="ECO:0000259" key="4">
    <source>
        <dbReference type="PROSITE" id="PS50943"/>
    </source>
</evidence>
<organism evidence="5 6">
    <name type="scientific">Pseudomonas weihenstephanensis</name>
    <dbReference type="NCBI Taxonomy" id="1608994"/>
    <lineage>
        <taxon>Bacteria</taxon>
        <taxon>Pseudomonadati</taxon>
        <taxon>Pseudomonadota</taxon>
        <taxon>Gammaproteobacteria</taxon>
        <taxon>Pseudomonadales</taxon>
        <taxon>Pseudomonadaceae</taxon>
        <taxon>Pseudomonas</taxon>
    </lineage>
</organism>
<dbReference type="RefSeq" id="WP_053076031.1">
    <property type="nucleotide sequence ID" value="NZ_JYLF01000005.1"/>
</dbReference>
<keyword evidence="3" id="KW-0804">Transcription</keyword>
<keyword evidence="2" id="KW-0238">DNA-binding</keyword>
<proteinExistence type="predicted"/>
<feature type="domain" description="HTH cro/C1-type" evidence="4">
    <location>
        <begin position="15"/>
        <end position="76"/>
    </location>
</feature>
<dbReference type="SUPFAM" id="SSF47413">
    <property type="entry name" value="lambda repressor-like DNA-binding domains"/>
    <property type="match status" value="1"/>
</dbReference>
<dbReference type="InterPro" id="IPR015927">
    <property type="entry name" value="Peptidase_S24_S26A/B/C"/>
</dbReference>
<dbReference type="PATRIC" id="fig|1608994.3.peg.3478"/>
<dbReference type="PANTHER" id="PTHR40661">
    <property type="match status" value="1"/>
</dbReference>
<dbReference type="InterPro" id="IPR039418">
    <property type="entry name" value="LexA-like"/>
</dbReference>
<dbReference type="Pfam" id="PF00717">
    <property type="entry name" value="Peptidase_S24"/>
    <property type="match status" value="1"/>
</dbReference>
<dbReference type="STRING" id="1608994.TU86_14105"/>
<evidence type="ECO:0000256" key="1">
    <source>
        <dbReference type="ARBA" id="ARBA00023015"/>
    </source>
</evidence>
<dbReference type="InterPro" id="IPR010982">
    <property type="entry name" value="Lambda_DNA-bd_dom_sf"/>
</dbReference>
<dbReference type="OrthoDB" id="8613261at2"/>
<dbReference type="CDD" id="cd00093">
    <property type="entry name" value="HTH_XRE"/>
    <property type="match status" value="1"/>
</dbReference>
<sequence>MTETTPVPSRLALLFKARREELQLTQEDVASRVTALLPPSKRLTQQSYAAFEKGKSQTSRHAIAIAQALNLPPDVLSDQWRHSPQNIESLANAKLIAEPILIWDEKTPLADEVEVPLLKEVELSNGSGRTALQEHGKVKLGISKTTLQEMGVDPANIICASVTGNSMEPVIPDGNTVGIDKGKTSVRDGDLFALRHNNQLRVRMLYRLPIGGLRMRSFNRDEHPDEEYSDERIKAENIEILGRVFWYSVLR</sequence>
<reference evidence="5 6" key="1">
    <citation type="submission" date="2015-02" db="EMBL/GenBank/DDBJ databases">
        <title>Pseudomonas helleri sp. nov. and Pseudomonas weihenstephanensis sp. nov., isolated from raw cows milk.</title>
        <authorList>
            <person name="von Neubeck M."/>
            <person name="Huptas C."/>
            <person name="Wenning M."/>
            <person name="Scherer S."/>
        </authorList>
    </citation>
    <scope>NUCLEOTIDE SEQUENCE [LARGE SCALE GENOMIC DNA]</scope>
    <source>
        <strain evidence="5 6">DSM 29166</strain>
    </source>
</reference>
<evidence type="ECO:0000313" key="5">
    <source>
        <dbReference type="EMBL" id="KMN13202.1"/>
    </source>
</evidence>
<dbReference type="SMART" id="SM00530">
    <property type="entry name" value="HTH_XRE"/>
    <property type="match status" value="1"/>
</dbReference>
<keyword evidence="1" id="KW-0805">Transcription regulation</keyword>
<dbReference type="Pfam" id="PF01381">
    <property type="entry name" value="HTH_3"/>
    <property type="match status" value="1"/>
</dbReference>
<dbReference type="InterPro" id="IPR001387">
    <property type="entry name" value="Cro/C1-type_HTH"/>
</dbReference>
<evidence type="ECO:0000256" key="3">
    <source>
        <dbReference type="ARBA" id="ARBA00023163"/>
    </source>
</evidence>
<dbReference type="PANTHER" id="PTHR40661:SF2">
    <property type="entry name" value="HTH-TYPE TRANSCRIPTIONAL REGULATOR PRTR"/>
    <property type="match status" value="1"/>
</dbReference>
<comment type="caution">
    <text evidence="5">The sequence shown here is derived from an EMBL/GenBank/DDBJ whole genome shotgun (WGS) entry which is preliminary data.</text>
</comment>
<dbReference type="AlphaFoldDB" id="A0A0J6IM69"/>
<dbReference type="EMBL" id="JYLF01000005">
    <property type="protein sequence ID" value="KMN13202.1"/>
    <property type="molecule type" value="Genomic_DNA"/>
</dbReference>
<dbReference type="SUPFAM" id="SSF51306">
    <property type="entry name" value="LexA/Signal peptidase"/>
    <property type="match status" value="1"/>
</dbReference>
<protein>
    <recommendedName>
        <fullName evidence="4">HTH cro/C1-type domain-containing protein</fullName>
    </recommendedName>
</protein>
<dbReference type="Gene3D" id="2.10.109.10">
    <property type="entry name" value="Umud Fragment, subunit A"/>
    <property type="match status" value="1"/>
</dbReference>
<evidence type="ECO:0000313" key="6">
    <source>
        <dbReference type="Proteomes" id="UP000036325"/>
    </source>
</evidence>
<dbReference type="Proteomes" id="UP000036325">
    <property type="component" value="Unassembled WGS sequence"/>
</dbReference>
<dbReference type="CDD" id="cd06529">
    <property type="entry name" value="S24_LexA-like"/>
    <property type="match status" value="1"/>
</dbReference>
<gene>
    <name evidence="5" type="ORF">TU86_14105</name>
</gene>
<dbReference type="Gene3D" id="1.10.260.40">
    <property type="entry name" value="lambda repressor-like DNA-binding domains"/>
    <property type="match status" value="1"/>
</dbReference>
<evidence type="ECO:0000256" key="2">
    <source>
        <dbReference type="ARBA" id="ARBA00023125"/>
    </source>
</evidence>
<dbReference type="PROSITE" id="PS50943">
    <property type="entry name" value="HTH_CROC1"/>
    <property type="match status" value="1"/>
</dbReference>
<name>A0A0J6IM69_9PSED</name>
<dbReference type="GO" id="GO:0003677">
    <property type="term" value="F:DNA binding"/>
    <property type="evidence" value="ECO:0007669"/>
    <property type="project" value="UniProtKB-KW"/>
</dbReference>